<dbReference type="InterPro" id="IPR051086">
    <property type="entry name" value="RNase_D-like"/>
</dbReference>
<dbReference type="PANTHER" id="PTHR47649">
    <property type="entry name" value="RIBONUCLEASE D"/>
    <property type="match status" value="1"/>
</dbReference>
<feature type="domain" description="HRDC" evidence="1">
    <location>
        <begin position="218"/>
        <end position="299"/>
    </location>
</feature>
<dbReference type="InterPro" id="IPR012337">
    <property type="entry name" value="RNaseH-like_sf"/>
</dbReference>
<dbReference type="InterPro" id="IPR010997">
    <property type="entry name" value="HRDC-like_sf"/>
</dbReference>
<evidence type="ECO:0000259" key="1">
    <source>
        <dbReference type="PROSITE" id="PS50967"/>
    </source>
</evidence>
<evidence type="ECO:0000313" key="3">
    <source>
        <dbReference type="Proteomes" id="UP001597197"/>
    </source>
</evidence>
<dbReference type="Proteomes" id="UP001597197">
    <property type="component" value="Unassembled WGS sequence"/>
</dbReference>
<protein>
    <submittedName>
        <fullName evidence="2">Ribonuclease D</fullName>
    </submittedName>
</protein>
<dbReference type="InterPro" id="IPR044876">
    <property type="entry name" value="HRDC_dom_sf"/>
</dbReference>
<dbReference type="EMBL" id="JBHUFD010000005">
    <property type="protein sequence ID" value="MFD1873469.1"/>
    <property type="molecule type" value="Genomic_DNA"/>
</dbReference>
<dbReference type="Pfam" id="PF00570">
    <property type="entry name" value="HRDC"/>
    <property type="match status" value="1"/>
</dbReference>
<proteinExistence type="predicted"/>
<name>A0ABW4QVB2_9BACT</name>
<comment type="caution">
    <text evidence="2">The sequence shown here is derived from an EMBL/GenBank/DDBJ whole genome shotgun (WGS) entry which is preliminary data.</text>
</comment>
<dbReference type="PROSITE" id="PS50967">
    <property type="entry name" value="HRDC"/>
    <property type="match status" value="1"/>
</dbReference>
<keyword evidence="3" id="KW-1185">Reference proteome</keyword>
<evidence type="ECO:0000313" key="2">
    <source>
        <dbReference type="EMBL" id="MFD1873469.1"/>
    </source>
</evidence>
<dbReference type="InterPro" id="IPR002562">
    <property type="entry name" value="3'-5'_exonuclease_dom"/>
</dbReference>
<dbReference type="Gene3D" id="3.30.420.10">
    <property type="entry name" value="Ribonuclease H-like superfamily/Ribonuclease H"/>
    <property type="match status" value="1"/>
</dbReference>
<organism evidence="2 3">
    <name type="scientific">Hymenobacter bucti</name>
    <dbReference type="NCBI Taxonomy" id="1844114"/>
    <lineage>
        <taxon>Bacteria</taxon>
        <taxon>Pseudomonadati</taxon>
        <taxon>Bacteroidota</taxon>
        <taxon>Cytophagia</taxon>
        <taxon>Cytophagales</taxon>
        <taxon>Hymenobacteraceae</taxon>
        <taxon>Hymenobacter</taxon>
    </lineage>
</organism>
<reference evidence="3" key="1">
    <citation type="journal article" date="2019" name="Int. J. Syst. Evol. Microbiol.">
        <title>The Global Catalogue of Microorganisms (GCM) 10K type strain sequencing project: providing services to taxonomists for standard genome sequencing and annotation.</title>
        <authorList>
            <consortium name="The Broad Institute Genomics Platform"/>
            <consortium name="The Broad Institute Genome Sequencing Center for Infectious Disease"/>
            <person name="Wu L."/>
            <person name="Ma J."/>
        </authorList>
    </citation>
    <scope>NUCLEOTIDE SEQUENCE [LARGE SCALE GENOMIC DNA]</scope>
    <source>
        <strain evidence="3">CGMCC 1.15795</strain>
    </source>
</reference>
<dbReference type="SUPFAM" id="SSF47819">
    <property type="entry name" value="HRDC-like"/>
    <property type="match status" value="1"/>
</dbReference>
<dbReference type="Pfam" id="PF01612">
    <property type="entry name" value="DNA_pol_A_exo1"/>
    <property type="match status" value="1"/>
</dbReference>
<sequence length="392" mass="43741">MKPTIQYLTTAAQVADVASHLATLPRIGIDLEFDDNRYRYGRHLALIQVFDGETVYLIDPLPLEPEMAAGLEPLFAVCRDPAVAKVFHSCKSDILLLDELFGVHCRNIVDTSVQFTLLALEDNNISLGRLIQSELGLEVDKGEQKSNWLKRPLTEAQKEYAANDVLYLFELTDRLAVRLQEQGRAQWAQEENHALEAVRYGRDELRPHLRLAGKYRIAPGELPLFRELFALRDRVARQLDRPSYMVLSNDRLAELTRLPIASHGALRGAGGLHPDLKRAPYADELVALASADLAPDGPLPADQRRPQPFRRRFNGPVAARAEARETLLQTLKNHLAADYSPVLANTVLSNRLIGDVVEQGSLAALRPWQRQLLGETASQHGLPMADLDEPLG</sequence>
<dbReference type="PANTHER" id="PTHR47649:SF1">
    <property type="entry name" value="RIBONUCLEASE D"/>
    <property type="match status" value="1"/>
</dbReference>
<dbReference type="SMART" id="SM00474">
    <property type="entry name" value="35EXOc"/>
    <property type="match status" value="1"/>
</dbReference>
<dbReference type="InterPro" id="IPR002121">
    <property type="entry name" value="HRDC_dom"/>
</dbReference>
<dbReference type="InterPro" id="IPR036397">
    <property type="entry name" value="RNaseH_sf"/>
</dbReference>
<dbReference type="RefSeq" id="WP_382314388.1">
    <property type="nucleotide sequence ID" value="NZ_JBHUFD010000005.1"/>
</dbReference>
<dbReference type="SUPFAM" id="SSF53098">
    <property type="entry name" value="Ribonuclease H-like"/>
    <property type="match status" value="1"/>
</dbReference>
<dbReference type="CDD" id="cd06142">
    <property type="entry name" value="RNaseD_exo"/>
    <property type="match status" value="1"/>
</dbReference>
<accession>A0ABW4QVB2</accession>
<dbReference type="Gene3D" id="1.10.150.80">
    <property type="entry name" value="HRDC domain"/>
    <property type="match status" value="1"/>
</dbReference>
<gene>
    <name evidence="2" type="ORF">ACFSDX_13575</name>
</gene>